<dbReference type="PROSITE" id="PS50005">
    <property type="entry name" value="TPR"/>
    <property type="match status" value="1"/>
</dbReference>
<dbReference type="PRINTS" id="PR00364">
    <property type="entry name" value="DISEASERSIST"/>
</dbReference>
<dbReference type="PROSITE" id="PS50865">
    <property type="entry name" value="ZF_MYND_2"/>
    <property type="match status" value="1"/>
</dbReference>
<dbReference type="SUPFAM" id="SSF51126">
    <property type="entry name" value="Pectin lyase-like"/>
    <property type="match status" value="1"/>
</dbReference>
<dbReference type="Pfam" id="PF01753">
    <property type="entry name" value="zf-MYND"/>
    <property type="match status" value="1"/>
</dbReference>
<dbReference type="Pfam" id="PF13229">
    <property type="entry name" value="Beta_helix"/>
    <property type="match status" value="1"/>
</dbReference>
<dbReference type="SUPFAM" id="SSF48452">
    <property type="entry name" value="TPR-like"/>
    <property type="match status" value="1"/>
</dbReference>
<dbReference type="InterPro" id="IPR027417">
    <property type="entry name" value="P-loop_NTPase"/>
</dbReference>
<dbReference type="PANTHER" id="PTHR47691">
    <property type="entry name" value="REGULATOR-RELATED"/>
    <property type="match status" value="1"/>
</dbReference>
<dbReference type="Pfam" id="PF25000">
    <property type="entry name" value="DUF7779"/>
    <property type="match status" value="1"/>
</dbReference>
<keyword evidence="9" id="KW-1185">Reference proteome</keyword>
<dbReference type="Gene3D" id="6.10.140.2220">
    <property type="match status" value="1"/>
</dbReference>
<evidence type="ECO:0000256" key="3">
    <source>
        <dbReference type="ARBA" id="ARBA00022833"/>
    </source>
</evidence>
<reference evidence="8 9" key="1">
    <citation type="submission" date="2022-05" db="EMBL/GenBank/DDBJ databases">
        <authorList>
            <consortium name="Genoscope - CEA"/>
            <person name="William W."/>
        </authorList>
    </citation>
    <scope>NUCLEOTIDE SEQUENCE [LARGE SCALE GENOMIC DNA]</scope>
</reference>
<feature type="domain" description="MYND-type" evidence="7">
    <location>
        <begin position="1371"/>
        <end position="1409"/>
    </location>
</feature>
<evidence type="ECO:0000256" key="2">
    <source>
        <dbReference type="ARBA" id="ARBA00022771"/>
    </source>
</evidence>
<dbReference type="InterPro" id="IPR012334">
    <property type="entry name" value="Pectin_lyas_fold"/>
</dbReference>
<evidence type="ECO:0000256" key="1">
    <source>
        <dbReference type="ARBA" id="ARBA00022723"/>
    </source>
</evidence>
<dbReference type="SMART" id="SM00028">
    <property type="entry name" value="TPR"/>
    <property type="match status" value="2"/>
</dbReference>
<dbReference type="Gene3D" id="2.160.20.10">
    <property type="entry name" value="Single-stranded right-handed beta-helix, Pectin lyase-like"/>
    <property type="match status" value="1"/>
</dbReference>
<gene>
    <name evidence="8" type="ORF">PLOB_00035096</name>
</gene>
<dbReference type="Pfam" id="PF00931">
    <property type="entry name" value="NB-ARC"/>
    <property type="match status" value="1"/>
</dbReference>
<evidence type="ECO:0000313" key="8">
    <source>
        <dbReference type="EMBL" id="CAH3131344.1"/>
    </source>
</evidence>
<name>A0ABN8P2K0_9CNID</name>
<evidence type="ECO:0000259" key="7">
    <source>
        <dbReference type="PROSITE" id="PS50865"/>
    </source>
</evidence>
<sequence length="1554" mass="177683">MALPSSGSSQEQRRWLVVGIALHHVLTPCLRDKIEAELTPFYQHLVRSFGLDKQTYPSFMRNIPPSTVNLNYESINNNHTNPHRSHYDCCVRDEVSLAKLFMKPFMAKFNAFDSSFDSSAALAVLNQAPPFTSVKPFAEDVRSKVRNEWAHCDFTAWTQGHYDTCFDLMEALIKRLSLPLVDEAKALDSLKLWRKQGQDICLGKPLDDTLLQLVRQEVQQLSDSFDNLKDEDRRIYATLGFLKSELDTAIATLQEKQSELEVTCKELKQHKEMLTEKMSAKDKELEMCRESTQKVQNLCKRLEVETNSMQQELDFLKTAVKSLPPHSEDFIDIVFDAPEQTKWFTERENEIKNIEKCLPLNKRKELKMAAICGLGGCGKSTLATYFAWKRKQEYEGGVFWFSMEEDRKFESSVSELALRLGIQANSFDFTLSKLLMWISKQEKPWLMVLDDVDQLKFSEQMHMILSGRWKRRAHGHILLTTRRESKEVCSSVDLEPSCCVEIFSFSEEEAKRFLRVRCGATSTGKEVELDELVRELGCLPLALEQAGAHIKTLQCSIADYLESYKIQRVQLLSEHPRAKPLWEYESQNRLAVHTTWLLNFEYVKKSPQGELASKFLEASAFFAPNEIQEELINCELLSTDKTSNILLMKNQIVEVLTKFSLFQRKSNRTLALHRLVQEVIRNKMTFQETATSMRSAVKLLYQAFRNCPSPDEVLVYVSSSDQEQPSAFLTNQSLFYLWSRLTTHSSELQQHLKTLLYEENIGREIKEVALTSETSRVVYENAIQLSVHGHQAEAKEAERLAFRIFDSCPGTDGRISKEDVTKLFPHVLPLPKVIQKTVLYSSRRPVECSTLSGHATEHSHFENEPLRLRGNALYKEGFYEEAVEVYSEALEAYDEGKQPDPRLLNNRATAYLKLRNFQQCLQDSEEYIKILPTCWKGYTRKALALNGLGLRFPALCSAANAYYRDGKSCRRFEAFVNVFKDLDGKWVVVDSSESLQHCLKLNHEYRWQRTVLLKNGQYDLTDFQIITNTALAALEKSPDVVITCDQPFFYLGCFCQNIAFIGKEEITVTPDANVEFHKCSFRNCTPMKPALAINGTAKLVECTVKDSRGSGIGAQGPNSSVTLIKCEISGNGNKENGYVYGIRVFNKKRLLAHECRIYGNVRGVWLDEGPVGGPGSQAEGAIITDCEIYDNKYEGVVVGGVPWLSNEFPVVIMRGNKVYHNGTFGVRSTFNINNILFENNNVFENIWWGVSVHNNSGGVYRDNEICNNKMGGIMVGPQSPGKPPCVVVNNLIHDNCGPAYREGLRFAERDSFPVELQTHFNRIKQESIQKPWLNYNVSFPGMVMAEFSSNRCFENDHARRPVKTDTMKAHCAFCFRHDSDMKSCKGCMTAKYCSKKCQTLHWKKHKHTCKATGQRNSVEVEIPFLAPDTIIELTTHPSLQPGGPNYCSPPPRDGSRFIVKIQTFEEGLFEDIIDMRGFVSDEQDPYKARMRLYDRSRHVFFEFSGKPQLYHLITECGVIGKMCNLTKKLYCWAAFKDDKTLRIFTHELPELQEW</sequence>
<keyword evidence="3" id="KW-0862">Zinc</keyword>
<dbReference type="Gene3D" id="1.25.40.10">
    <property type="entry name" value="Tetratricopeptide repeat domain"/>
    <property type="match status" value="1"/>
</dbReference>
<dbReference type="PANTHER" id="PTHR47691:SF3">
    <property type="entry name" value="HTH-TYPE TRANSCRIPTIONAL REGULATOR RV0890C-RELATED"/>
    <property type="match status" value="1"/>
</dbReference>
<proteinExistence type="predicted"/>
<dbReference type="InterPro" id="IPR006626">
    <property type="entry name" value="PbH1"/>
</dbReference>
<dbReference type="SUPFAM" id="SSF52540">
    <property type="entry name" value="P-loop containing nucleoside triphosphate hydrolases"/>
    <property type="match status" value="1"/>
</dbReference>
<evidence type="ECO:0000256" key="4">
    <source>
        <dbReference type="PROSITE-ProRule" id="PRU00134"/>
    </source>
</evidence>
<dbReference type="InterPro" id="IPR011990">
    <property type="entry name" value="TPR-like_helical_dom_sf"/>
</dbReference>
<evidence type="ECO:0000313" key="9">
    <source>
        <dbReference type="Proteomes" id="UP001159405"/>
    </source>
</evidence>
<keyword evidence="2 4" id="KW-0863">Zinc-finger</keyword>
<dbReference type="InterPro" id="IPR002893">
    <property type="entry name" value="Znf_MYND"/>
</dbReference>
<evidence type="ECO:0000256" key="5">
    <source>
        <dbReference type="PROSITE-ProRule" id="PRU00339"/>
    </source>
</evidence>
<dbReference type="InterPro" id="IPR019734">
    <property type="entry name" value="TPR_rpt"/>
</dbReference>
<keyword evidence="5" id="KW-0802">TPR repeat</keyword>
<dbReference type="InterPro" id="IPR056681">
    <property type="entry name" value="DUF7779"/>
</dbReference>
<feature type="coiled-coil region" evidence="6">
    <location>
        <begin position="211"/>
        <end position="319"/>
    </location>
</feature>
<keyword evidence="6" id="KW-0175">Coiled coil</keyword>
<dbReference type="InterPro" id="IPR011050">
    <property type="entry name" value="Pectin_lyase_fold/virulence"/>
</dbReference>
<dbReference type="Gene3D" id="3.40.50.300">
    <property type="entry name" value="P-loop containing nucleotide triphosphate hydrolases"/>
    <property type="match status" value="1"/>
</dbReference>
<protein>
    <recommendedName>
        <fullName evidence="7">MYND-type domain-containing protein</fullName>
    </recommendedName>
</protein>
<organism evidence="8 9">
    <name type="scientific">Porites lobata</name>
    <dbReference type="NCBI Taxonomy" id="104759"/>
    <lineage>
        <taxon>Eukaryota</taxon>
        <taxon>Metazoa</taxon>
        <taxon>Cnidaria</taxon>
        <taxon>Anthozoa</taxon>
        <taxon>Hexacorallia</taxon>
        <taxon>Scleractinia</taxon>
        <taxon>Fungiina</taxon>
        <taxon>Poritidae</taxon>
        <taxon>Porites</taxon>
    </lineage>
</organism>
<evidence type="ECO:0000256" key="6">
    <source>
        <dbReference type="SAM" id="Coils"/>
    </source>
</evidence>
<accession>A0ABN8P2K0</accession>
<dbReference type="Proteomes" id="UP001159405">
    <property type="component" value="Unassembled WGS sequence"/>
</dbReference>
<dbReference type="InterPro" id="IPR039448">
    <property type="entry name" value="Beta_helix"/>
</dbReference>
<dbReference type="InterPro" id="IPR002182">
    <property type="entry name" value="NB-ARC"/>
</dbReference>
<dbReference type="EMBL" id="CALNXK010000049">
    <property type="protein sequence ID" value="CAH3131344.1"/>
    <property type="molecule type" value="Genomic_DNA"/>
</dbReference>
<dbReference type="SMART" id="SM00710">
    <property type="entry name" value="PbH1"/>
    <property type="match status" value="8"/>
</dbReference>
<comment type="caution">
    <text evidence="8">The sequence shown here is derived from an EMBL/GenBank/DDBJ whole genome shotgun (WGS) entry which is preliminary data.</text>
</comment>
<dbReference type="SUPFAM" id="SSF144232">
    <property type="entry name" value="HIT/MYND zinc finger-like"/>
    <property type="match status" value="1"/>
</dbReference>
<feature type="repeat" description="TPR" evidence="5">
    <location>
        <begin position="863"/>
        <end position="896"/>
    </location>
</feature>
<keyword evidence="1" id="KW-0479">Metal-binding</keyword>